<evidence type="ECO:0000313" key="2">
    <source>
        <dbReference type="EMBL" id="MRX43675.1"/>
    </source>
</evidence>
<feature type="chain" id="PRO_5026779690" evidence="1">
    <location>
        <begin position="39"/>
        <end position="200"/>
    </location>
</feature>
<dbReference type="RefSeq" id="WP_154345959.1">
    <property type="nucleotide sequence ID" value="NZ_WKJD01000012.1"/>
</dbReference>
<protein>
    <submittedName>
        <fullName evidence="2">Uncharacterized protein</fullName>
    </submittedName>
</protein>
<reference evidence="2 3" key="1">
    <citation type="submission" date="2019-11" db="EMBL/GenBank/DDBJ databases">
        <title>Agromyces kandeliae sp. nov., isolated from mangrove soil.</title>
        <authorList>
            <person name="Wang R."/>
        </authorList>
    </citation>
    <scope>NUCLEOTIDE SEQUENCE [LARGE SCALE GENOMIC DNA]</scope>
    <source>
        <strain evidence="2 3">Q22</strain>
    </source>
</reference>
<name>A0A6L5R1D5_9MICO</name>
<dbReference type="PROSITE" id="PS51318">
    <property type="entry name" value="TAT"/>
    <property type="match status" value="1"/>
</dbReference>
<organism evidence="2 3">
    <name type="scientific">Agromyces kandeliae</name>
    <dbReference type="NCBI Taxonomy" id="2666141"/>
    <lineage>
        <taxon>Bacteria</taxon>
        <taxon>Bacillati</taxon>
        <taxon>Actinomycetota</taxon>
        <taxon>Actinomycetes</taxon>
        <taxon>Micrococcales</taxon>
        <taxon>Microbacteriaceae</taxon>
        <taxon>Agromyces</taxon>
    </lineage>
</organism>
<keyword evidence="1" id="KW-0732">Signal</keyword>
<dbReference type="EMBL" id="WKJD01000012">
    <property type="protein sequence ID" value="MRX43675.1"/>
    <property type="molecule type" value="Genomic_DNA"/>
</dbReference>
<evidence type="ECO:0000256" key="1">
    <source>
        <dbReference type="SAM" id="SignalP"/>
    </source>
</evidence>
<accession>A0A6L5R1D5</accession>
<gene>
    <name evidence="2" type="ORF">GJR97_08020</name>
</gene>
<evidence type="ECO:0000313" key="3">
    <source>
        <dbReference type="Proteomes" id="UP000476511"/>
    </source>
</evidence>
<dbReference type="InterPro" id="IPR006311">
    <property type="entry name" value="TAT_signal"/>
</dbReference>
<feature type="signal peptide" evidence="1">
    <location>
        <begin position="1"/>
        <end position="38"/>
    </location>
</feature>
<sequence>MSDLEEPKKSGVSRRTVAKAMAWSVPAVALAVPAPAYAASGPPPDVLVGVACKLPGNSVNQKCADIFAQLPGLDTSKAYAIPLLITNNTSKSIVLKPSISIISSGLPFTVVGIIPTYCTAIAPGASVKVIVYANSDNSANTSVDLAITIPWGHDCADTDHAPIFIPSFTVDAFPPCSSNVPFPTGAPSCDPPFYQEGPAT</sequence>
<keyword evidence="3" id="KW-1185">Reference proteome</keyword>
<proteinExistence type="predicted"/>
<comment type="caution">
    <text evidence="2">The sequence shown here is derived from an EMBL/GenBank/DDBJ whole genome shotgun (WGS) entry which is preliminary data.</text>
</comment>
<dbReference type="AlphaFoldDB" id="A0A6L5R1D5"/>
<dbReference type="Proteomes" id="UP000476511">
    <property type="component" value="Unassembled WGS sequence"/>
</dbReference>